<gene>
    <name evidence="2" type="ORF">IAC77_02170</name>
</gene>
<reference evidence="2" key="1">
    <citation type="submission" date="2020-10" db="EMBL/GenBank/DDBJ databases">
        <authorList>
            <person name="Gilroy R."/>
        </authorList>
    </citation>
    <scope>NUCLEOTIDE SEQUENCE</scope>
    <source>
        <strain evidence="2">B1-16210</strain>
    </source>
</reference>
<evidence type="ECO:0000313" key="3">
    <source>
        <dbReference type="Proteomes" id="UP000721442"/>
    </source>
</evidence>
<dbReference type="Proteomes" id="UP000721442">
    <property type="component" value="Unassembled WGS sequence"/>
</dbReference>
<reference evidence="2" key="2">
    <citation type="journal article" date="2021" name="PeerJ">
        <title>Extensive microbial diversity within the chicken gut microbiome revealed by metagenomics and culture.</title>
        <authorList>
            <person name="Gilroy R."/>
            <person name="Ravi A."/>
            <person name="Getino M."/>
            <person name="Pursley I."/>
            <person name="Horton D.L."/>
            <person name="Alikhan N.F."/>
            <person name="Baker D."/>
            <person name="Gharbi K."/>
            <person name="Hall N."/>
            <person name="Watson M."/>
            <person name="Adriaenssens E.M."/>
            <person name="Foster-Nyarko E."/>
            <person name="Jarju S."/>
            <person name="Secka A."/>
            <person name="Antonio M."/>
            <person name="Oren A."/>
            <person name="Chaudhuri R.R."/>
            <person name="La Ragione R."/>
            <person name="Hildebrand F."/>
            <person name="Pallen M.J."/>
        </authorList>
    </citation>
    <scope>NUCLEOTIDE SEQUENCE</scope>
    <source>
        <strain evidence="2">B1-16210</strain>
    </source>
</reference>
<evidence type="ECO:0000313" key="2">
    <source>
        <dbReference type="EMBL" id="MBO8407248.1"/>
    </source>
</evidence>
<sequence>MFLRRAVIMSCVFLLVGYVQIAHAVTCDANQYIDGDFCYTCPANATCDGINFTCNDGWFKDGTACVQCSVTNATCSGPDDYSCLPGYYDNNGACNVCPENASCVGGHETFHCNSGWYKFKQTCYSCTGHVCDGETVISCGPGFWKYGDYCYPCNMDMEYCPGGTDHRICNVGWYRDGQGNCRECPAGYYCPLDTNYNTMHDHCAAGYYRSGNSCTKCADGVVCPGGILDEMTCPNGLFKHDNGQCLPYAQGDCGIAPNCNPGCWDNGGECVKCSVENATCTNGDDFTCNAGYYNSGATCEICPPNSDCPTGSTQISCLPGYYLDGNECPQCGRGPVYCIDNAKYDCPEYVPGSLTPYLPSGHEVIYTSGYQAIDGPTQSLPDRCTISTIQISAPQGLYEKKWTYWRSTTNAYSGFGATYWYAAKAGYYLSGSNLVNNVQYYKQVNPCTNGADNSYYTGPGSPDGNDCPWVCNDGFYRDGNECLTCPPGMECVGGGVVCPIGMYADKNQCLPCPNGYTDAQNDGAQSIEFCFKKCDGGSYIAAAESNVCENVGPGYWIGENYTGYGAVGTRNMCDGGMTTLGYGIGADEPTDCGRTLHVGDTSVHLRSGRQTTPALIVQYENQKFYGNMAQNAQGHVKIRVGDVTYSVYDDSMQ</sequence>
<proteinExistence type="predicted"/>
<feature type="chain" id="PRO_5037436777" description="TNFR-Cys domain-containing protein" evidence="1">
    <location>
        <begin position="25"/>
        <end position="653"/>
    </location>
</feature>
<dbReference type="AlphaFoldDB" id="A0A940DF35"/>
<name>A0A940DF35_9PROT</name>
<keyword evidence="1" id="KW-0732">Signal</keyword>
<organism evidence="2 3">
    <name type="scientific">Candidatus Enterousia excrementavium</name>
    <dbReference type="NCBI Taxonomy" id="2840789"/>
    <lineage>
        <taxon>Bacteria</taxon>
        <taxon>Pseudomonadati</taxon>
        <taxon>Pseudomonadota</taxon>
        <taxon>Alphaproteobacteria</taxon>
        <taxon>Candidatus Enterousia</taxon>
    </lineage>
</organism>
<dbReference type="InterPro" id="IPR009030">
    <property type="entry name" value="Growth_fac_rcpt_cys_sf"/>
</dbReference>
<evidence type="ECO:0008006" key="4">
    <source>
        <dbReference type="Google" id="ProtNLM"/>
    </source>
</evidence>
<accession>A0A940DF35</accession>
<evidence type="ECO:0000256" key="1">
    <source>
        <dbReference type="SAM" id="SignalP"/>
    </source>
</evidence>
<dbReference type="SUPFAM" id="SSF57184">
    <property type="entry name" value="Growth factor receptor domain"/>
    <property type="match status" value="3"/>
</dbReference>
<feature type="signal peptide" evidence="1">
    <location>
        <begin position="1"/>
        <end position="24"/>
    </location>
</feature>
<comment type="caution">
    <text evidence="2">The sequence shown here is derived from an EMBL/GenBank/DDBJ whole genome shotgun (WGS) entry which is preliminary data.</text>
</comment>
<protein>
    <recommendedName>
        <fullName evidence="4">TNFR-Cys domain-containing protein</fullName>
    </recommendedName>
</protein>
<dbReference type="EMBL" id="JADINE010000028">
    <property type="protein sequence ID" value="MBO8407248.1"/>
    <property type="molecule type" value="Genomic_DNA"/>
</dbReference>